<dbReference type="SUPFAM" id="SSF52141">
    <property type="entry name" value="Uracil-DNA glycosylase-like"/>
    <property type="match status" value="1"/>
</dbReference>
<dbReference type="EC" id="3.2.2.15" evidence="2"/>
<protein>
    <submittedName>
        <fullName evidence="2">DNA-deoxyinosine glycosylase</fullName>
        <ecNumber evidence="2">3.2.2.15</ecNumber>
    </submittedName>
</protein>
<dbReference type="InterPro" id="IPR005122">
    <property type="entry name" value="Uracil-DNA_glycosylase-like"/>
</dbReference>
<keyword evidence="2" id="KW-0378">Hydrolase</keyword>
<reference evidence="3" key="1">
    <citation type="journal article" date="2019" name="Int. J. Syst. Evol. Microbiol.">
        <title>The Global Catalogue of Microorganisms (GCM) 10K type strain sequencing project: providing services to taxonomists for standard genome sequencing and annotation.</title>
        <authorList>
            <consortium name="The Broad Institute Genomics Platform"/>
            <consortium name="The Broad Institute Genome Sequencing Center for Infectious Disease"/>
            <person name="Wu L."/>
            <person name="Ma J."/>
        </authorList>
    </citation>
    <scope>NUCLEOTIDE SEQUENCE [LARGE SCALE GENOMIC DNA]</scope>
    <source>
        <strain evidence="3">CCUG 56754</strain>
    </source>
</reference>
<dbReference type="SMART" id="SM00987">
    <property type="entry name" value="UreE_C"/>
    <property type="match status" value="1"/>
</dbReference>
<dbReference type="NCBIfam" id="TIGR04274">
    <property type="entry name" value="hypoxanDNAglyco"/>
    <property type="match status" value="1"/>
</dbReference>
<evidence type="ECO:0000313" key="2">
    <source>
        <dbReference type="EMBL" id="MFD1040369.1"/>
    </source>
</evidence>
<name>A0ABW3LS73_9BACI</name>
<sequence length="167" mass="19081">MAEKVNSFAPIIPSNPKVLILGSMPGGLSLEKQEYYGNPRNHFWDILFTLYSQEKLEDYEDKITFVKRRGIALWDAIGTCSREGSLDSNIVDAEPNNIEGLLQRFPTIKLIVCNGTKSYQVFKKYFSLNELHDVNVVKLPSTSPIPGRYNKTFAGKVEEWKIILEYM</sequence>
<dbReference type="EMBL" id="JBHTKJ010000069">
    <property type="protein sequence ID" value="MFD1040369.1"/>
    <property type="molecule type" value="Genomic_DNA"/>
</dbReference>
<comment type="caution">
    <text evidence="2">The sequence shown here is derived from an EMBL/GenBank/DDBJ whole genome shotgun (WGS) entry which is preliminary data.</text>
</comment>
<keyword evidence="2" id="KW-0326">Glycosidase</keyword>
<dbReference type="RefSeq" id="WP_390364388.1">
    <property type="nucleotide sequence ID" value="NZ_JBHTKJ010000069.1"/>
</dbReference>
<dbReference type="CDD" id="cd10032">
    <property type="entry name" value="UDG-F6_HDG"/>
    <property type="match status" value="1"/>
</dbReference>
<evidence type="ECO:0000259" key="1">
    <source>
        <dbReference type="SMART" id="SM00986"/>
    </source>
</evidence>
<feature type="domain" description="Uracil-DNA glycosylase-like" evidence="1">
    <location>
        <begin position="9"/>
        <end position="164"/>
    </location>
</feature>
<dbReference type="GO" id="GO:0033958">
    <property type="term" value="F:DNA-deoxyinosine glycosylase activity"/>
    <property type="evidence" value="ECO:0007669"/>
    <property type="project" value="UniProtKB-EC"/>
</dbReference>
<dbReference type="InterPro" id="IPR036895">
    <property type="entry name" value="Uracil-DNA_glycosylase-like_sf"/>
</dbReference>
<dbReference type="Pfam" id="PF03167">
    <property type="entry name" value="UDG"/>
    <property type="match status" value="1"/>
</dbReference>
<dbReference type="Gene3D" id="3.40.470.10">
    <property type="entry name" value="Uracil-DNA glycosylase-like domain"/>
    <property type="match status" value="1"/>
</dbReference>
<evidence type="ECO:0000313" key="3">
    <source>
        <dbReference type="Proteomes" id="UP001597040"/>
    </source>
</evidence>
<organism evidence="2 3">
    <name type="scientific">Virgibacillus byunsanensis</name>
    <dbReference type="NCBI Taxonomy" id="570945"/>
    <lineage>
        <taxon>Bacteria</taxon>
        <taxon>Bacillati</taxon>
        <taxon>Bacillota</taxon>
        <taxon>Bacilli</taxon>
        <taxon>Bacillales</taxon>
        <taxon>Bacillaceae</taxon>
        <taxon>Virgibacillus</taxon>
    </lineage>
</organism>
<keyword evidence="3" id="KW-1185">Reference proteome</keyword>
<dbReference type="InterPro" id="IPR026353">
    <property type="entry name" value="Hypoxan-DNA_Glyclase"/>
</dbReference>
<dbReference type="Proteomes" id="UP001597040">
    <property type="component" value="Unassembled WGS sequence"/>
</dbReference>
<dbReference type="SMART" id="SM00986">
    <property type="entry name" value="UDG"/>
    <property type="match status" value="1"/>
</dbReference>
<accession>A0ABW3LS73</accession>
<proteinExistence type="predicted"/>
<gene>
    <name evidence="2" type="ORF">ACFQ3N_18495</name>
</gene>